<dbReference type="Gene3D" id="2.60.120.10">
    <property type="entry name" value="Jelly Rolls"/>
    <property type="match status" value="2"/>
</dbReference>
<organism evidence="3 4">
    <name type="scientific">Paenibacillus shirakamiensis</name>
    <dbReference type="NCBI Taxonomy" id="1265935"/>
    <lineage>
        <taxon>Bacteria</taxon>
        <taxon>Bacillati</taxon>
        <taxon>Bacillota</taxon>
        <taxon>Bacilli</taxon>
        <taxon>Bacillales</taxon>
        <taxon>Paenibacillaceae</taxon>
        <taxon>Paenibacillus</taxon>
    </lineage>
</organism>
<proteinExistence type="predicted"/>
<comment type="caution">
    <text evidence="3">The sequence shown here is derived from an EMBL/GenBank/DDBJ whole genome shotgun (WGS) entry which is preliminary data.</text>
</comment>
<dbReference type="InterPro" id="IPR014710">
    <property type="entry name" value="RmlC-like_jellyroll"/>
</dbReference>
<name>A0ABS4JE30_9BACL</name>
<sequence length="252" mass="28268">MSKTLPSSLELGSNLAVEVRTLEEGHHFTIETGPSEYVIVILTGTCSVKIESSEQMFDHLGGRTSVFDGVTTSVYLPKSCQAYIEANSSTTSVALVSAHAHTEREAYVIMPNEVRIEHRGQASWQREVHTIITDSHKTDALIVGETFSTTGVWSAYPPHRHDLDQLPNESNHDEIFYFRIEPDTGFAVQVSYETAASPKQASIIQHEDFLSVNEGYHSFVAAAGHKFYYLWALAGKNRNFVMHVDEQYDWLE</sequence>
<dbReference type="NCBIfam" id="TIGR04378">
    <property type="entry name" value="myo_inos_iolB"/>
    <property type="match status" value="1"/>
</dbReference>
<dbReference type="Pfam" id="PF04962">
    <property type="entry name" value="KduI"/>
    <property type="match status" value="1"/>
</dbReference>
<dbReference type="EC" id="5.3.1.30" evidence="2"/>
<dbReference type="PANTHER" id="PTHR39193">
    <property type="entry name" value="5-DEOXY-GLUCURONATE ISOMERASE"/>
    <property type="match status" value="1"/>
</dbReference>
<evidence type="ECO:0000256" key="1">
    <source>
        <dbReference type="ARBA" id="ARBA00023235"/>
    </source>
</evidence>
<evidence type="ECO:0000313" key="3">
    <source>
        <dbReference type="EMBL" id="MBP1999935.1"/>
    </source>
</evidence>
<keyword evidence="4" id="KW-1185">Reference proteome</keyword>
<dbReference type="InterPro" id="IPR011051">
    <property type="entry name" value="RmlC_Cupin_sf"/>
</dbReference>
<dbReference type="EMBL" id="JAGGLD010000001">
    <property type="protein sequence ID" value="MBP1999935.1"/>
    <property type="molecule type" value="Genomic_DNA"/>
</dbReference>
<protein>
    <recommendedName>
        <fullName evidence="2">5-deoxy-glucuronate isomerase</fullName>
        <ecNumber evidence="2">5.3.1.30</ecNumber>
    </recommendedName>
</protein>
<dbReference type="InterPro" id="IPR024203">
    <property type="entry name" value="Deoxy-glucuronate_isom_IolB"/>
</dbReference>
<gene>
    <name evidence="3" type="ORF">J2Z69_000954</name>
</gene>
<dbReference type="SUPFAM" id="SSF51182">
    <property type="entry name" value="RmlC-like cupins"/>
    <property type="match status" value="1"/>
</dbReference>
<dbReference type="InterPro" id="IPR021120">
    <property type="entry name" value="KduI/IolB_isomerase"/>
</dbReference>
<accession>A0ABS4JE30</accession>
<dbReference type="PIRSF" id="PIRSF036628">
    <property type="entry name" value="IolB"/>
    <property type="match status" value="1"/>
</dbReference>
<evidence type="ECO:0000313" key="4">
    <source>
        <dbReference type="Proteomes" id="UP001519288"/>
    </source>
</evidence>
<keyword evidence="1 3" id="KW-0413">Isomerase</keyword>
<dbReference type="PANTHER" id="PTHR39193:SF1">
    <property type="entry name" value="5-DEOXY-GLUCURONATE ISOMERASE"/>
    <property type="match status" value="1"/>
</dbReference>
<dbReference type="Proteomes" id="UP001519288">
    <property type="component" value="Unassembled WGS sequence"/>
</dbReference>
<reference evidence="3 4" key="1">
    <citation type="submission" date="2021-03" db="EMBL/GenBank/DDBJ databases">
        <title>Genomic Encyclopedia of Type Strains, Phase IV (KMG-IV): sequencing the most valuable type-strain genomes for metagenomic binning, comparative biology and taxonomic classification.</title>
        <authorList>
            <person name="Goeker M."/>
        </authorList>
    </citation>
    <scope>NUCLEOTIDE SEQUENCE [LARGE SCALE GENOMIC DNA]</scope>
    <source>
        <strain evidence="3 4">DSM 26806</strain>
    </source>
</reference>
<dbReference type="RefSeq" id="WP_209859592.1">
    <property type="nucleotide sequence ID" value="NZ_JAGGLD010000001.1"/>
</dbReference>
<evidence type="ECO:0000256" key="2">
    <source>
        <dbReference type="NCBIfam" id="TIGR04378"/>
    </source>
</evidence>
<dbReference type="GO" id="GO:0102482">
    <property type="term" value="F:5-deoxy-D-glucuronate isomerase activity"/>
    <property type="evidence" value="ECO:0007669"/>
    <property type="project" value="UniProtKB-EC"/>
</dbReference>